<dbReference type="PANTHER" id="PTHR31363:SF0">
    <property type="entry name" value="TRAF3-INTERACTING PROTEIN 1"/>
    <property type="match status" value="1"/>
</dbReference>
<keyword evidence="6" id="KW-0206">Cytoskeleton</keyword>
<accession>A0A553PTI3</accession>
<comment type="caution">
    <text evidence="13">The sequence shown here is derived from an EMBL/GenBank/DDBJ whole genome shotgun (WGS) entry which is preliminary data.</text>
</comment>
<feature type="compositionally biased region" description="Low complexity" evidence="10">
    <location>
        <begin position="305"/>
        <end position="315"/>
    </location>
</feature>
<feature type="compositionally biased region" description="Basic and acidic residues" evidence="10">
    <location>
        <begin position="460"/>
        <end position="499"/>
    </location>
</feature>
<evidence type="ECO:0000256" key="1">
    <source>
        <dbReference type="ARBA" id="ARBA00004120"/>
    </source>
</evidence>
<feature type="compositionally biased region" description="Acidic residues" evidence="10">
    <location>
        <begin position="406"/>
        <end position="417"/>
    </location>
</feature>
<evidence type="ECO:0000256" key="6">
    <source>
        <dbReference type="ARBA" id="ARBA00023212"/>
    </source>
</evidence>
<keyword evidence="7" id="KW-0966">Cell projection</keyword>
<dbReference type="OMA" id="MEEWCLE"/>
<evidence type="ECO:0000256" key="4">
    <source>
        <dbReference type="ARBA" id="ARBA00022794"/>
    </source>
</evidence>
<feature type="domain" description="TRAF3-interacting protein 1 C-terminal" evidence="12">
    <location>
        <begin position="447"/>
        <end position="600"/>
    </location>
</feature>
<comment type="subcellular location">
    <subcellularLocation>
        <location evidence="2">Cytoplasm</location>
        <location evidence="2">Cytoskeleton</location>
        <location evidence="2">Cilium axoneme</location>
    </subcellularLocation>
    <subcellularLocation>
        <location evidence="1">Cytoplasm</location>
        <location evidence="1">Cytoskeleton</location>
        <location evidence="1">Cilium basal body</location>
    </subcellularLocation>
</comment>
<dbReference type="InterPro" id="IPR041476">
    <property type="entry name" value="TRAF3IP1_C"/>
</dbReference>
<dbReference type="Pfam" id="PF17749">
    <property type="entry name" value="MIP-T3_C"/>
    <property type="match status" value="1"/>
</dbReference>
<feature type="compositionally biased region" description="Basic and acidic residues" evidence="10">
    <location>
        <begin position="128"/>
        <end position="138"/>
    </location>
</feature>
<organism evidence="13 14">
    <name type="scientific">Tigriopus californicus</name>
    <name type="common">Marine copepod</name>
    <dbReference type="NCBI Taxonomy" id="6832"/>
    <lineage>
        <taxon>Eukaryota</taxon>
        <taxon>Metazoa</taxon>
        <taxon>Ecdysozoa</taxon>
        <taxon>Arthropoda</taxon>
        <taxon>Crustacea</taxon>
        <taxon>Multicrustacea</taxon>
        <taxon>Hexanauplia</taxon>
        <taxon>Copepoda</taxon>
        <taxon>Harpacticoida</taxon>
        <taxon>Harpacticidae</taxon>
        <taxon>Tigriopus</taxon>
    </lineage>
</organism>
<evidence type="ECO:0000313" key="14">
    <source>
        <dbReference type="Proteomes" id="UP000318571"/>
    </source>
</evidence>
<feature type="compositionally biased region" description="Basic and acidic residues" evidence="10">
    <location>
        <begin position="295"/>
        <end position="304"/>
    </location>
</feature>
<feature type="compositionally biased region" description="Basic residues" evidence="10">
    <location>
        <begin position="354"/>
        <end position="363"/>
    </location>
</feature>
<sequence>MSVAPAVIKKTQESLGKYLSKPPLTEKLLARPPFRFLHDVICGVIKQNGIFKGLLDNKEMVSDNVTKDRDSKIKFLEKVIFGTSFAIGENLPVKAGKIVSGQEGDKTNELLQALGRILDEGIDTSEAVKRVKKGEKPGKSTGPAGKKGSSDKKGKENVPQSRRGSKGAVTGVKDKGGKSSQPSRESTAKSTRSISSAKPIETINEDSNEAAPLDENGPMETLSEEPAPPKNGHPEPEQDELITNGHNLDDQEESAIGGLEDEQNLGLEPQLDAPANNEPQEFQEMEPNLPEEDPDQHSMNERPRTSAPSARPRTSGSQRSPPVEPPEENAPEPSFPLPTAQGPTPRPGSAMRSARPRTGRLKSGRPPSARPAAPRLKDKVEIQTEEAIQARPQTGRVANVILAGDEKDDDDDGEEFLVEEKPKDDLDFLTENSGSLQADPEALQSGAQEHGGLVQQILETQKELEEKPKEKKGVEIERDSGLSDIGKRRDRESTQREVDKLRSSIQTLTRSANPLGKLMDFLQEDVDAMQRELETWKNENRRMQLDLKQEQAMTEKSIEPLKIHLADLEGAVQEQLDKISVIKSNIIRNEERIYRMITSIGTTSVGSGGGR</sequence>
<feature type="domain" description="TRAF3-interacting protein 1 N-terminal" evidence="11">
    <location>
        <begin position="7"/>
        <end position="116"/>
    </location>
</feature>
<evidence type="ECO:0000256" key="5">
    <source>
        <dbReference type="ARBA" id="ARBA00023054"/>
    </source>
</evidence>
<dbReference type="GO" id="GO:0042073">
    <property type="term" value="P:intraciliary transport"/>
    <property type="evidence" value="ECO:0007669"/>
    <property type="project" value="TreeGrafter"/>
</dbReference>
<dbReference type="AlphaFoldDB" id="A0A553PTI3"/>
<dbReference type="STRING" id="6832.A0A553PTI3"/>
<evidence type="ECO:0000313" key="13">
    <source>
        <dbReference type="EMBL" id="TRY80991.1"/>
    </source>
</evidence>
<dbReference type="Proteomes" id="UP000318571">
    <property type="component" value="Chromosome 12"/>
</dbReference>
<evidence type="ECO:0000256" key="2">
    <source>
        <dbReference type="ARBA" id="ARBA00004430"/>
    </source>
</evidence>
<evidence type="ECO:0000256" key="9">
    <source>
        <dbReference type="ARBA" id="ARBA00070492"/>
    </source>
</evidence>
<evidence type="ECO:0000259" key="11">
    <source>
        <dbReference type="Pfam" id="PF10243"/>
    </source>
</evidence>
<keyword evidence="3" id="KW-0963">Cytoplasm</keyword>
<feature type="compositionally biased region" description="Acidic residues" evidence="10">
    <location>
        <begin position="281"/>
        <end position="294"/>
    </location>
</feature>
<dbReference type="Pfam" id="PF10243">
    <property type="entry name" value="MIP-T3"/>
    <property type="match status" value="1"/>
</dbReference>
<dbReference type="Gene3D" id="1.10.418.50">
    <property type="entry name" value="Microtubule-binding protein MIP-T3"/>
    <property type="match status" value="1"/>
</dbReference>
<dbReference type="InterPro" id="IPR018799">
    <property type="entry name" value="TRAF3IP1"/>
</dbReference>
<dbReference type="EMBL" id="VCGU01000001">
    <property type="protein sequence ID" value="TRY80991.1"/>
    <property type="molecule type" value="Genomic_DNA"/>
</dbReference>
<proteinExistence type="inferred from homology"/>
<dbReference type="GO" id="GO:0008017">
    <property type="term" value="F:microtubule binding"/>
    <property type="evidence" value="ECO:0007669"/>
    <property type="project" value="InterPro"/>
</dbReference>
<dbReference type="InterPro" id="IPR042576">
    <property type="entry name" value="TRAF3IP1_N_sf"/>
</dbReference>
<evidence type="ECO:0000256" key="8">
    <source>
        <dbReference type="ARBA" id="ARBA00043971"/>
    </source>
</evidence>
<dbReference type="InterPro" id="IPR040468">
    <property type="entry name" value="TRAF3IP1_N"/>
</dbReference>
<evidence type="ECO:0000256" key="7">
    <source>
        <dbReference type="ARBA" id="ARBA00023273"/>
    </source>
</evidence>
<protein>
    <recommendedName>
        <fullName evidence="9">TRAF3-interacting protein 1</fullName>
    </recommendedName>
</protein>
<evidence type="ECO:0000259" key="12">
    <source>
        <dbReference type="Pfam" id="PF17749"/>
    </source>
</evidence>
<reference evidence="13 14" key="1">
    <citation type="journal article" date="2018" name="Nat. Ecol. Evol.">
        <title>Genomic signatures of mitonuclear coevolution across populations of Tigriopus californicus.</title>
        <authorList>
            <person name="Barreto F.S."/>
            <person name="Watson E.T."/>
            <person name="Lima T.G."/>
            <person name="Willett C.S."/>
            <person name="Edmands S."/>
            <person name="Li W."/>
            <person name="Burton R.S."/>
        </authorList>
    </citation>
    <scope>NUCLEOTIDE SEQUENCE [LARGE SCALE GENOMIC DNA]</scope>
    <source>
        <strain evidence="13 14">San Diego</strain>
    </source>
</reference>
<keyword evidence="5" id="KW-0175">Coiled coil</keyword>
<dbReference type="GO" id="GO:0070507">
    <property type="term" value="P:regulation of microtubule cytoskeleton organization"/>
    <property type="evidence" value="ECO:0007669"/>
    <property type="project" value="TreeGrafter"/>
</dbReference>
<dbReference type="GO" id="GO:0005930">
    <property type="term" value="C:axoneme"/>
    <property type="evidence" value="ECO:0007669"/>
    <property type="project" value="UniProtKB-SubCell"/>
</dbReference>
<dbReference type="GO" id="GO:0060271">
    <property type="term" value="P:cilium assembly"/>
    <property type="evidence" value="ECO:0007669"/>
    <property type="project" value="TreeGrafter"/>
</dbReference>
<dbReference type="GO" id="GO:0048513">
    <property type="term" value="P:animal organ development"/>
    <property type="evidence" value="ECO:0007669"/>
    <property type="project" value="UniProtKB-ARBA"/>
</dbReference>
<evidence type="ECO:0000256" key="10">
    <source>
        <dbReference type="SAM" id="MobiDB-lite"/>
    </source>
</evidence>
<comment type="similarity">
    <text evidence="8">Belongs to the TRAF3IP1 family.</text>
</comment>
<dbReference type="GO" id="GO:0048731">
    <property type="term" value="P:system development"/>
    <property type="evidence" value="ECO:0007669"/>
    <property type="project" value="UniProtKB-ARBA"/>
</dbReference>
<gene>
    <name evidence="13" type="ORF">TCAL_08853</name>
</gene>
<dbReference type="GO" id="GO:0030992">
    <property type="term" value="C:intraciliary transport particle B"/>
    <property type="evidence" value="ECO:0007669"/>
    <property type="project" value="TreeGrafter"/>
</dbReference>
<name>A0A553PTI3_TIGCA</name>
<keyword evidence="4" id="KW-0970">Cilium biogenesis/degradation</keyword>
<dbReference type="OrthoDB" id="10258914at2759"/>
<feature type="compositionally biased region" description="Low complexity" evidence="10">
    <location>
        <begin position="365"/>
        <end position="374"/>
    </location>
</feature>
<dbReference type="PANTHER" id="PTHR31363">
    <property type="entry name" value="TRAF3-INTERACTING PROTEIN 1"/>
    <property type="match status" value="1"/>
</dbReference>
<dbReference type="FunFam" id="1.10.418.50:FF:000001">
    <property type="entry name" value="TRAF3-interacting protein 1 isoform X1"/>
    <property type="match status" value="1"/>
</dbReference>
<feature type="compositionally biased region" description="Polar residues" evidence="10">
    <location>
        <begin position="178"/>
        <end position="196"/>
    </location>
</feature>
<feature type="region of interest" description="Disordered" evidence="10">
    <location>
        <begin position="128"/>
        <end position="499"/>
    </location>
</feature>
<evidence type="ECO:0000256" key="3">
    <source>
        <dbReference type="ARBA" id="ARBA00022490"/>
    </source>
</evidence>
<keyword evidence="14" id="KW-1185">Reference proteome</keyword>
<dbReference type="GO" id="GO:0036064">
    <property type="term" value="C:ciliary basal body"/>
    <property type="evidence" value="ECO:0007669"/>
    <property type="project" value="TreeGrafter"/>
</dbReference>